<dbReference type="Proteomes" id="UP001144978">
    <property type="component" value="Unassembled WGS sequence"/>
</dbReference>
<name>A0ACC1Q9T7_9APHY</name>
<comment type="caution">
    <text evidence="1">The sequence shown here is derived from an EMBL/GenBank/DDBJ whole genome shotgun (WGS) entry which is preliminary data.</text>
</comment>
<accession>A0ACC1Q9T7</accession>
<reference evidence="1" key="1">
    <citation type="submission" date="2022-08" db="EMBL/GenBank/DDBJ databases">
        <title>Genome Sequence of Pycnoporus sanguineus.</title>
        <authorList>
            <person name="Buettner E."/>
        </authorList>
    </citation>
    <scope>NUCLEOTIDE SEQUENCE</scope>
    <source>
        <strain evidence="1">CG-C14</strain>
    </source>
</reference>
<gene>
    <name evidence="1" type="ORF">NUW54_g1554</name>
</gene>
<protein>
    <submittedName>
        <fullName evidence="1">Uncharacterized protein</fullName>
    </submittedName>
</protein>
<sequence length="173" mass="19805">MSNDPLPEQGRANTTGLPPINLDWAHKDPNTDLPVYLVVNAPSDPKRFDPRGLHWSLSWEVDPGFWRQVNVLEHRRPDQPAPNPRYVYWEALTKSAGPEMDDAKKIEVAVLSLPERQRVEQLAFQVPVPYPNGRWNCQNWLIDLLKRMVQDMLITDEQMDATLKAARAGESNS</sequence>
<evidence type="ECO:0000313" key="1">
    <source>
        <dbReference type="EMBL" id="KAJ3013573.1"/>
    </source>
</evidence>
<dbReference type="EMBL" id="JANSHE010000261">
    <property type="protein sequence ID" value="KAJ3013573.1"/>
    <property type="molecule type" value="Genomic_DNA"/>
</dbReference>
<organism evidence="1 2">
    <name type="scientific">Trametes sanguinea</name>
    <dbReference type="NCBI Taxonomy" id="158606"/>
    <lineage>
        <taxon>Eukaryota</taxon>
        <taxon>Fungi</taxon>
        <taxon>Dikarya</taxon>
        <taxon>Basidiomycota</taxon>
        <taxon>Agaricomycotina</taxon>
        <taxon>Agaricomycetes</taxon>
        <taxon>Polyporales</taxon>
        <taxon>Polyporaceae</taxon>
        <taxon>Trametes</taxon>
    </lineage>
</organism>
<proteinExistence type="predicted"/>
<keyword evidence="2" id="KW-1185">Reference proteome</keyword>
<evidence type="ECO:0000313" key="2">
    <source>
        <dbReference type="Proteomes" id="UP001144978"/>
    </source>
</evidence>